<dbReference type="AlphaFoldDB" id="A0A0J6WGK4"/>
<dbReference type="STRING" id="37916.MCHLDSM_01018"/>
<reference evidence="1 2" key="1">
    <citation type="journal article" date="2015" name="Genome Biol. Evol.">
        <title>Characterization of Three Mycobacterium spp. with Potential Use in Bioremediation by Genome Sequencing and Comparative Genomics.</title>
        <authorList>
            <person name="Das S."/>
            <person name="Pettersson B.M."/>
            <person name="Behra P.R."/>
            <person name="Ramesh M."/>
            <person name="Dasgupta S."/>
            <person name="Bhattacharya A."/>
            <person name="Kirsebom L.A."/>
        </authorList>
    </citation>
    <scope>NUCLEOTIDE SEQUENCE [LARGE SCALE GENOMIC DNA]</scope>
    <source>
        <strain evidence="1 2">DSM 43826</strain>
    </source>
</reference>
<accession>A0A0J6WGK4</accession>
<gene>
    <name evidence="1" type="ORF">MCHLDSM_01018</name>
</gene>
<sequence length="140" mass="14857">MLIPVQAQVELFTSDQLTPQRLTDAVTTVNQELQQHFSRRAVVVGIPSSGTDNVTRVDTGTNEEGEEVVTATLVLALMNIDADAAQALVGQFRSQNFPNAHLGSTSEAQLDRLRGLGAFAGLATVAHDNATARINSIASD</sequence>
<keyword evidence="2" id="KW-1185">Reference proteome</keyword>
<organism evidence="1 2">
    <name type="scientific">Mycolicibacterium chlorophenolicum</name>
    <dbReference type="NCBI Taxonomy" id="37916"/>
    <lineage>
        <taxon>Bacteria</taxon>
        <taxon>Bacillati</taxon>
        <taxon>Actinomycetota</taxon>
        <taxon>Actinomycetes</taxon>
        <taxon>Mycobacteriales</taxon>
        <taxon>Mycobacteriaceae</taxon>
        <taxon>Mycolicibacterium</taxon>
    </lineage>
</organism>
<comment type="caution">
    <text evidence="1">The sequence shown here is derived from an EMBL/GenBank/DDBJ whole genome shotgun (WGS) entry which is preliminary data.</text>
</comment>
<dbReference type="Proteomes" id="UP000036513">
    <property type="component" value="Unassembled WGS sequence"/>
</dbReference>
<dbReference type="RefSeq" id="WP_048469021.1">
    <property type="nucleotide sequence ID" value="NZ_JYNL01000009.1"/>
</dbReference>
<name>A0A0J6WGK4_9MYCO</name>
<dbReference type="PATRIC" id="fig|37916.4.peg.887"/>
<dbReference type="EMBL" id="JYNL01000009">
    <property type="protein sequence ID" value="KMO82395.1"/>
    <property type="molecule type" value="Genomic_DNA"/>
</dbReference>
<protein>
    <submittedName>
        <fullName evidence="1">Uncharacterized protein</fullName>
    </submittedName>
</protein>
<proteinExistence type="predicted"/>
<evidence type="ECO:0000313" key="1">
    <source>
        <dbReference type="EMBL" id="KMO82395.1"/>
    </source>
</evidence>
<evidence type="ECO:0000313" key="2">
    <source>
        <dbReference type="Proteomes" id="UP000036513"/>
    </source>
</evidence>